<organism evidence="1">
    <name type="scientific">marine metagenome</name>
    <dbReference type="NCBI Taxonomy" id="408172"/>
    <lineage>
        <taxon>unclassified sequences</taxon>
        <taxon>metagenomes</taxon>
        <taxon>ecological metagenomes</taxon>
    </lineage>
</organism>
<reference evidence="1" key="1">
    <citation type="submission" date="2018-05" db="EMBL/GenBank/DDBJ databases">
        <authorList>
            <person name="Lanie J.A."/>
            <person name="Ng W.-L."/>
            <person name="Kazmierczak K.M."/>
            <person name="Andrzejewski T.M."/>
            <person name="Davidsen T.M."/>
            <person name="Wayne K.J."/>
            <person name="Tettelin H."/>
            <person name="Glass J.I."/>
            <person name="Rusch D."/>
            <person name="Podicherti R."/>
            <person name="Tsui H.-C.T."/>
            <person name="Winkler M.E."/>
        </authorList>
    </citation>
    <scope>NUCLEOTIDE SEQUENCE</scope>
</reference>
<proteinExistence type="predicted"/>
<protein>
    <submittedName>
        <fullName evidence="1">Uncharacterized protein</fullName>
    </submittedName>
</protein>
<dbReference type="AlphaFoldDB" id="A0A382RHU9"/>
<dbReference type="EMBL" id="UINC01121513">
    <property type="protein sequence ID" value="SVC96735.1"/>
    <property type="molecule type" value="Genomic_DNA"/>
</dbReference>
<sequence>MEHEFEIEEDGSIEFNLPIGEWLRLFDGTGFDVLDFHELQAPEHWTEERFWIPAQWAKQYPSEQVWHLRKR</sequence>
<accession>A0A382RHU9</accession>
<evidence type="ECO:0000313" key="1">
    <source>
        <dbReference type="EMBL" id="SVC96735.1"/>
    </source>
</evidence>
<name>A0A382RHU9_9ZZZZ</name>
<gene>
    <name evidence="1" type="ORF">METZ01_LOCUS349589</name>
</gene>